<organism evidence="1 2">
    <name type="scientific">Paramuricea clavata</name>
    <name type="common">Red gorgonian</name>
    <name type="synonym">Violescent sea-whip</name>
    <dbReference type="NCBI Taxonomy" id="317549"/>
    <lineage>
        <taxon>Eukaryota</taxon>
        <taxon>Metazoa</taxon>
        <taxon>Cnidaria</taxon>
        <taxon>Anthozoa</taxon>
        <taxon>Octocorallia</taxon>
        <taxon>Malacalcyonacea</taxon>
        <taxon>Plexauridae</taxon>
        <taxon>Paramuricea</taxon>
    </lineage>
</organism>
<dbReference type="AlphaFoldDB" id="A0A7D9D5F5"/>
<dbReference type="EMBL" id="CACRXK020000012">
    <property type="protein sequence ID" value="CAB3976768.1"/>
    <property type="molecule type" value="Genomic_DNA"/>
</dbReference>
<dbReference type="Proteomes" id="UP001152795">
    <property type="component" value="Unassembled WGS sequence"/>
</dbReference>
<keyword evidence="1" id="KW-0067">ATP-binding</keyword>
<gene>
    <name evidence="1" type="ORF">PACLA_8A077201</name>
</gene>
<evidence type="ECO:0000313" key="1">
    <source>
        <dbReference type="EMBL" id="CAB3976768.1"/>
    </source>
</evidence>
<keyword evidence="1" id="KW-0378">Hydrolase</keyword>
<dbReference type="GO" id="GO:0004386">
    <property type="term" value="F:helicase activity"/>
    <property type="evidence" value="ECO:0007669"/>
    <property type="project" value="UniProtKB-KW"/>
</dbReference>
<sequence>MSPVGRSKVRHVGGWAVHKILTRYIKYVKANMFSNNNSTVANVHKRQKLCNILEENIIVPFAKLEETSKYPETLDITEARQYRERGLLHISDEAYIFFMALEEKRVKLLNLHRLKETKCEMVKDAMEALTQDESLKYKWKRCFGLTDITKYTEHIEMMLENILFHYLNMGTSQFLRDFRLEYKVKKGAEIRKKVLERKEKMQEKNDSVPFNDIVNDRSERKHVSHGKLVAFINKYRDAGLCRVYRKPELLLLCQAYDVSVASRMNKKSLSNKLIEAITTHSHILSVSHVDDRQYRVTENTDVDGHIRIRIRLTGSS</sequence>
<proteinExistence type="predicted"/>
<keyword evidence="1" id="KW-0347">Helicase</keyword>
<evidence type="ECO:0000313" key="2">
    <source>
        <dbReference type="Proteomes" id="UP001152795"/>
    </source>
</evidence>
<keyword evidence="1" id="KW-0547">Nucleotide-binding</keyword>
<dbReference type="OrthoDB" id="5988190at2759"/>
<comment type="caution">
    <text evidence="1">The sequence shown here is derived from an EMBL/GenBank/DDBJ whole genome shotgun (WGS) entry which is preliminary data.</text>
</comment>
<keyword evidence="2" id="KW-1185">Reference proteome</keyword>
<name>A0A7D9D5F5_PARCT</name>
<reference evidence="1" key="1">
    <citation type="submission" date="2020-04" db="EMBL/GenBank/DDBJ databases">
        <authorList>
            <person name="Alioto T."/>
            <person name="Alioto T."/>
            <person name="Gomez Garrido J."/>
        </authorList>
    </citation>
    <scope>NUCLEOTIDE SEQUENCE</scope>
    <source>
        <strain evidence="1">A484AB</strain>
    </source>
</reference>
<protein>
    <submittedName>
        <fullName evidence="1">ATP-dependent DNA helicase PIF1</fullName>
    </submittedName>
</protein>
<accession>A0A7D9D5F5</accession>